<evidence type="ECO:0000313" key="2">
    <source>
        <dbReference type="Proteomes" id="UP000239415"/>
    </source>
</evidence>
<dbReference type="Proteomes" id="UP000239415">
    <property type="component" value="Unassembled WGS sequence"/>
</dbReference>
<sequence length="230" mass="25272">MTLDDVIDGDADAVFWVLDSMSPGDSRQVTEKSAVTCQDEGVFDVELPGARLERVDLLVAHQAILRGEPVEVSLEDIDYATTGLSLQTALLDHGQRKKRLGLPLEIPPTIRWGERPVATGDIRPVPAGQVTVVVSHLTPGVRHGVALSTAGGPEHILWPTEDDREFTVDLPHDADLRITTVFVVEGPGWSREERWLENAGLWIDPDGAYHCNHFATTPPTFEDLVFTVRS</sequence>
<organism evidence="1 2">
    <name type="scientific">Actinoplanes italicus</name>
    <dbReference type="NCBI Taxonomy" id="113567"/>
    <lineage>
        <taxon>Bacteria</taxon>
        <taxon>Bacillati</taxon>
        <taxon>Actinomycetota</taxon>
        <taxon>Actinomycetes</taxon>
        <taxon>Micromonosporales</taxon>
        <taxon>Micromonosporaceae</taxon>
        <taxon>Actinoplanes</taxon>
    </lineage>
</organism>
<protein>
    <submittedName>
        <fullName evidence="1">Uncharacterized protein</fullName>
    </submittedName>
</protein>
<evidence type="ECO:0000313" key="1">
    <source>
        <dbReference type="EMBL" id="PRX10178.1"/>
    </source>
</evidence>
<dbReference type="OrthoDB" id="3400571at2"/>
<dbReference type="RefSeq" id="WP_146169592.1">
    <property type="nucleotide sequence ID" value="NZ_BOMO01000145.1"/>
</dbReference>
<keyword evidence="2" id="KW-1185">Reference proteome</keyword>
<proteinExistence type="predicted"/>
<reference evidence="1 2" key="1">
    <citation type="submission" date="2018-03" db="EMBL/GenBank/DDBJ databases">
        <title>Genomic Encyclopedia of Archaeal and Bacterial Type Strains, Phase II (KMG-II): from individual species to whole genera.</title>
        <authorList>
            <person name="Goeker M."/>
        </authorList>
    </citation>
    <scope>NUCLEOTIDE SEQUENCE [LARGE SCALE GENOMIC DNA]</scope>
    <source>
        <strain evidence="1 2">DSM 43146</strain>
    </source>
</reference>
<name>A0A2T0JRC2_9ACTN</name>
<accession>A0A2T0JRC2</accession>
<comment type="caution">
    <text evidence="1">The sequence shown here is derived from an EMBL/GenBank/DDBJ whole genome shotgun (WGS) entry which is preliminary data.</text>
</comment>
<dbReference type="EMBL" id="PVMZ01000034">
    <property type="protein sequence ID" value="PRX10178.1"/>
    <property type="molecule type" value="Genomic_DNA"/>
</dbReference>
<gene>
    <name evidence="1" type="ORF">CLV67_13463</name>
</gene>
<dbReference type="AlphaFoldDB" id="A0A2T0JRC2"/>